<organism evidence="3 4">
    <name type="scientific">Parastrongyloides trichosuri</name>
    <name type="common">Possum-specific nematode worm</name>
    <dbReference type="NCBI Taxonomy" id="131310"/>
    <lineage>
        <taxon>Eukaryota</taxon>
        <taxon>Metazoa</taxon>
        <taxon>Ecdysozoa</taxon>
        <taxon>Nematoda</taxon>
        <taxon>Chromadorea</taxon>
        <taxon>Rhabditida</taxon>
        <taxon>Tylenchina</taxon>
        <taxon>Panagrolaimomorpha</taxon>
        <taxon>Strongyloidoidea</taxon>
        <taxon>Strongyloididae</taxon>
        <taxon>Parastrongyloides</taxon>
    </lineage>
</organism>
<keyword evidence="3" id="KW-1185">Reference proteome</keyword>
<name>A0A0N4ZJV0_PARTI</name>
<feature type="region of interest" description="Disordered" evidence="1">
    <location>
        <begin position="69"/>
        <end position="96"/>
    </location>
</feature>
<protein>
    <submittedName>
        <fullName evidence="4">DUF4148 domain-containing protein</fullName>
    </submittedName>
</protein>
<evidence type="ECO:0000256" key="2">
    <source>
        <dbReference type="SAM" id="SignalP"/>
    </source>
</evidence>
<keyword evidence="2" id="KW-0732">Signal</keyword>
<feature type="signal peptide" evidence="2">
    <location>
        <begin position="1"/>
        <end position="23"/>
    </location>
</feature>
<sequence>MNNNFLVFLLLIVFLTIVCTANGQSYSSKEDAIAAINNKYPGGRVTETGKSTPQSGNTYIYVKSCDDVPGSKPQMTTRTAPRKGKHSNNMFNNKNVGDTISGGVVIPNKMN</sequence>
<feature type="chain" id="PRO_5005891978" evidence="2">
    <location>
        <begin position="24"/>
        <end position="111"/>
    </location>
</feature>
<evidence type="ECO:0000313" key="4">
    <source>
        <dbReference type="WBParaSite" id="PTRK_0000838700.1"/>
    </source>
</evidence>
<dbReference type="Proteomes" id="UP000038045">
    <property type="component" value="Unplaced"/>
</dbReference>
<feature type="compositionally biased region" description="Polar residues" evidence="1">
    <location>
        <begin position="87"/>
        <end position="96"/>
    </location>
</feature>
<reference evidence="4" key="1">
    <citation type="submission" date="2017-02" db="UniProtKB">
        <authorList>
            <consortium name="WormBaseParasite"/>
        </authorList>
    </citation>
    <scope>IDENTIFICATION</scope>
</reference>
<accession>A0A0N4ZJV0</accession>
<proteinExistence type="predicted"/>
<dbReference type="WBParaSite" id="PTRK_0000838700.1">
    <property type="protein sequence ID" value="PTRK_0000838700.1"/>
    <property type="gene ID" value="PTRK_0000838700"/>
</dbReference>
<evidence type="ECO:0000313" key="3">
    <source>
        <dbReference type="Proteomes" id="UP000038045"/>
    </source>
</evidence>
<dbReference type="AlphaFoldDB" id="A0A0N4ZJV0"/>
<evidence type="ECO:0000256" key="1">
    <source>
        <dbReference type="SAM" id="MobiDB-lite"/>
    </source>
</evidence>